<dbReference type="InterPro" id="IPR027351">
    <property type="entry name" value="(+)RNA_virus_helicase_core_dom"/>
</dbReference>
<evidence type="ECO:0000313" key="7">
    <source>
        <dbReference type="EMBL" id="CAD2099074.1"/>
    </source>
</evidence>
<accession>A0A6V7SK15</accession>
<dbReference type="InterPro" id="IPR050534">
    <property type="entry name" value="Coronavir_polyprotein_1ab"/>
</dbReference>
<dbReference type="VEuPathDB" id="PlasmoDB:PVSEL_0501990"/>
<keyword evidence="2" id="KW-0378">Hydrolase</keyword>
<evidence type="ECO:0000256" key="1">
    <source>
        <dbReference type="ARBA" id="ARBA00022741"/>
    </source>
</evidence>
<proteinExistence type="predicted"/>
<keyword evidence="1" id="KW-0547">Nucleotide-binding</keyword>
<keyword evidence="3" id="KW-0347">Helicase</keyword>
<dbReference type="Pfam" id="PF01443">
    <property type="entry name" value="Viral_helicase1"/>
    <property type="match status" value="1"/>
</dbReference>
<keyword evidence="4" id="KW-0067">ATP-binding</keyword>
<dbReference type="EMBL" id="LR865426">
    <property type="protein sequence ID" value="CAD2099074.1"/>
    <property type="molecule type" value="Genomic_DNA"/>
</dbReference>
<dbReference type="GO" id="GO:0043139">
    <property type="term" value="F:5'-3' DNA helicase activity"/>
    <property type="evidence" value="ECO:0007669"/>
    <property type="project" value="TreeGrafter"/>
</dbReference>
<dbReference type="CDD" id="cd18808">
    <property type="entry name" value="SF1_C_Upf1"/>
    <property type="match status" value="1"/>
</dbReference>
<dbReference type="InterPro" id="IPR027417">
    <property type="entry name" value="P-loop_NTPase"/>
</dbReference>
<feature type="domain" description="DNA2/NAM7 helicase-like C-terminal" evidence="6">
    <location>
        <begin position="1091"/>
        <end position="1155"/>
    </location>
</feature>
<dbReference type="PANTHER" id="PTHR43788">
    <property type="entry name" value="DNA2/NAM7 HELICASE FAMILY MEMBER"/>
    <property type="match status" value="1"/>
</dbReference>
<dbReference type="VEuPathDB" id="PlasmoDB:PVVCY_1305130"/>
<dbReference type="GO" id="GO:0016787">
    <property type="term" value="F:hydrolase activity"/>
    <property type="evidence" value="ECO:0007669"/>
    <property type="project" value="UniProtKB-KW"/>
</dbReference>
<dbReference type="InterPro" id="IPR041679">
    <property type="entry name" value="DNA2/NAM7-like_C"/>
</dbReference>
<dbReference type="SUPFAM" id="SSF52540">
    <property type="entry name" value="P-loop containing nucleoside triphosphate hydrolases"/>
    <property type="match status" value="2"/>
</dbReference>
<evidence type="ECO:0000256" key="2">
    <source>
        <dbReference type="ARBA" id="ARBA00022801"/>
    </source>
</evidence>
<name>A0A6V7SK15_PLAVN</name>
<dbReference type="AlphaFoldDB" id="A0A6V7SK15"/>
<dbReference type="VEuPathDB" id="PlasmoDB:PVLDE_1305580"/>
<dbReference type="PANTHER" id="PTHR43788:SF16">
    <property type="entry name" value="HELICASE WITH ZINC FINGER 2"/>
    <property type="match status" value="1"/>
</dbReference>
<protein>
    <submittedName>
        <fullName evidence="7">Uncharacterized protein</fullName>
    </submittedName>
</protein>
<evidence type="ECO:0000256" key="4">
    <source>
        <dbReference type="ARBA" id="ARBA00022840"/>
    </source>
</evidence>
<dbReference type="VEuPathDB" id="PlasmoDB:PVPCR_0501980"/>
<dbReference type="GO" id="GO:0005524">
    <property type="term" value="F:ATP binding"/>
    <property type="evidence" value="ECO:0007669"/>
    <property type="project" value="UniProtKB-KW"/>
</dbReference>
<reference evidence="7 8" key="1">
    <citation type="submission" date="2020-08" db="EMBL/GenBank/DDBJ databases">
        <authorList>
            <person name="Ramaprasad A."/>
        </authorList>
    </citation>
    <scope>NUCLEOTIDE SEQUENCE [LARGE SCALE GENOMIC DNA]</scope>
</reference>
<sequence length="1189" mass="140994">MNILNRIKWNKNYKNCFINTIIKKQHFSSGDINYEVFEGVKCFNKFEELANKKIIYKKDYKDYLKLYKLYKPNSTKLSIDKNNYFNFSLCWAIHGGKTICVCNNNSNENKKIKIFTSTINSLRQKLEQENKRDCKNGHNIDEKLGNIVNYQKAILNKSKNKKNNKNLCNNEKEIKKWKGKVNYAKLTKLWELFLYHKEKNNIKEERTYFEILKKLFLKYEFFEKNKKNDFQFFENILTSLLLKPNIFINVLNNLYSIFFNSFLCSSYPRMLQNNTTIQSINNISNSSTKIDLNKFPATINNNAHKANDISLYKCASKKNIYNENDGNKKWRIKSSSLNGIEQGIKNNTHFDDLHIKDEKEKIRRYILNYIFNMYYEKYIGLKNLYKSFDLQESYKLKYCSKENNLFKFICLENIDIEKKNIILIKSTNKNGHLFFLGIVKNVRKVNDFCVLYMDIKKYQGENKDIEIIENYKEDNNNNNLKLYEEQEICEEYFESYFSRIKDRQENLNEENFEKIKNLSILQQNNDNEKELITYEGITLSVQLNTITNRIKYSILNIFEKKKENEYLNNEVTKLLLNDDTRVDIHTYCNDEEGIIQNQKKKKKKNILNNSMSYTSLIHQAVNRYLESQKKYMQSYNILNEELIKQDQIINKLYKQLKNSPQEFTKICEFYKKFDIYQKKVLKDILVDSGNPPIHIIHGAPGSGKSDLISFLIYILSLEKKNNIFVGTCKHISVENIKKKLINLNLCLNKNDKEKALKHQKSDIYIDTIYQAFKIKDKKIKHLIIDEASSLSEYNSLICLNLNVNYIYAFGDDKQLTFHSIINEKKRNEINYFSIFEKLKQYKNIKCHYLFTQYRLIFPIYLFISFYFYNNKLIASKKIVDNFVKSNQSNFLKLFKNSQMSQSMQNMQNIQNNLYSYFSIPILFIDTHTEQFNHEVFEQKINQSYINRFEALIILRLIQIISLPKAKPNLAILTPYMSQKNYIQKILQEGLSEYEQNGGNEKGESNLLNINSMPFVEVEHFTQSIQDEKKNLCFINSNESTLYSNDLNISNKVGTNIYNTLLDYSKNVNNEKNGNPNKLSNLFNIPNKKNEEQYNNNFYKNVHTIDSYQGCESDLIIISTVRSNENYSLGFLNDEKRMNVLLTRMKKGIIIIGNSKTLKNNFFWNEFISFLDFFNSRKSVFSLPALKDIK</sequence>
<dbReference type="Proteomes" id="UP000515697">
    <property type="component" value="Chromosome PVSEL_05"/>
</dbReference>
<dbReference type="Gene3D" id="3.40.50.300">
    <property type="entry name" value="P-loop containing nucleotide triphosphate hydrolases"/>
    <property type="match status" value="2"/>
</dbReference>
<evidence type="ECO:0000259" key="6">
    <source>
        <dbReference type="Pfam" id="PF13087"/>
    </source>
</evidence>
<organism evidence="7 8">
    <name type="scientific">Plasmodium vinckei</name>
    <dbReference type="NCBI Taxonomy" id="5860"/>
    <lineage>
        <taxon>Eukaryota</taxon>
        <taxon>Sar</taxon>
        <taxon>Alveolata</taxon>
        <taxon>Apicomplexa</taxon>
        <taxon>Aconoidasida</taxon>
        <taxon>Haemosporida</taxon>
        <taxon>Plasmodiidae</taxon>
        <taxon>Plasmodium</taxon>
        <taxon>Plasmodium (Vinckeia)</taxon>
    </lineage>
</organism>
<feature type="domain" description="DNA2/NAM7 helicase-like C-terminal" evidence="6">
    <location>
        <begin position="833"/>
        <end position="992"/>
    </location>
</feature>
<dbReference type="InterPro" id="IPR047187">
    <property type="entry name" value="SF1_C_Upf1"/>
</dbReference>
<evidence type="ECO:0000256" key="3">
    <source>
        <dbReference type="ARBA" id="ARBA00022806"/>
    </source>
</evidence>
<evidence type="ECO:0000313" key="8">
    <source>
        <dbReference type="Proteomes" id="UP000515697"/>
    </source>
</evidence>
<feature type="domain" description="(+)RNA virus helicase C-terminal" evidence="5">
    <location>
        <begin position="695"/>
        <end position="822"/>
    </location>
</feature>
<dbReference type="VEuPathDB" id="PlasmoDB:PVBDA_1305340"/>
<gene>
    <name evidence="7" type="ORF">PVSEL_0501990</name>
</gene>
<dbReference type="Pfam" id="PF13087">
    <property type="entry name" value="AAA_12"/>
    <property type="match status" value="2"/>
</dbReference>
<evidence type="ECO:0000259" key="5">
    <source>
        <dbReference type="Pfam" id="PF01443"/>
    </source>
</evidence>